<dbReference type="Proteomes" id="UP000558488">
    <property type="component" value="Unassembled WGS sequence"/>
</dbReference>
<protein>
    <submittedName>
        <fullName evidence="2">Uncharacterized protein</fullName>
    </submittedName>
</protein>
<feature type="region of interest" description="Disordered" evidence="1">
    <location>
        <begin position="97"/>
        <end position="163"/>
    </location>
</feature>
<keyword evidence="3" id="KW-1185">Reference proteome</keyword>
<feature type="compositionally biased region" description="Polar residues" evidence="1">
    <location>
        <begin position="40"/>
        <end position="53"/>
    </location>
</feature>
<reference evidence="2 3" key="1">
    <citation type="journal article" date="2020" name="Nature">
        <title>Six reference-quality genomes reveal evolution of bat adaptations.</title>
        <authorList>
            <person name="Jebb D."/>
            <person name="Huang Z."/>
            <person name="Pippel M."/>
            <person name="Hughes G.M."/>
            <person name="Lavrichenko K."/>
            <person name="Devanna P."/>
            <person name="Winkler S."/>
            <person name="Jermiin L.S."/>
            <person name="Skirmuntt E.C."/>
            <person name="Katzourakis A."/>
            <person name="Burkitt-Gray L."/>
            <person name="Ray D.A."/>
            <person name="Sullivan K.A.M."/>
            <person name="Roscito J.G."/>
            <person name="Kirilenko B.M."/>
            <person name="Davalos L.M."/>
            <person name="Corthals A.P."/>
            <person name="Power M.L."/>
            <person name="Jones G."/>
            <person name="Ransome R.D."/>
            <person name="Dechmann D.K.N."/>
            <person name="Locatelli A.G."/>
            <person name="Puechmaille S.J."/>
            <person name="Fedrigo O."/>
            <person name="Jarvis E.D."/>
            <person name="Hiller M."/>
            <person name="Vernes S.C."/>
            <person name="Myers E.W."/>
            <person name="Teeling E.C."/>
        </authorList>
    </citation>
    <scope>NUCLEOTIDE SEQUENCE [LARGE SCALE GENOMIC DNA]</scope>
    <source>
        <strain evidence="2">MPipKuh1</strain>
        <tissue evidence="2">Flight muscle</tissue>
    </source>
</reference>
<proteinExistence type="predicted"/>
<evidence type="ECO:0000313" key="3">
    <source>
        <dbReference type="Proteomes" id="UP000558488"/>
    </source>
</evidence>
<comment type="caution">
    <text evidence="2">The sequence shown here is derived from an EMBL/GenBank/DDBJ whole genome shotgun (WGS) entry which is preliminary data.</text>
</comment>
<gene>
    <name evidence="2" type="ORF">mPipKuh1_010222</name>
</gene>
<feature type="region of interest" description="Disordered" evidence="1">
    <location>
        <begin position="25"/>
        <end position="60"/>
    </location>
</feature>
<dbReference type="AlphaFoldDB" id="A0A7J7RVY4"/>
<sequence>MHIIQKSNVLNIKRKTWGSVDEEGAAALDASPRTTVKDVNPQNNKPNTKATSQRVVGGRPAAAAPALSITVTVTATRPRPKPFPLVANLLNTRELPSRLRPLAPAHRAPPGPPQPPSRGELRLEEGPGLWRTKPWGLHCGLSSDSGPGRSGNPLSRPDGSLCA</sequence>
<accession>A0A7J7RVY4</accession>
<organism evidence="2 3">
    <name type="scientific">Pipistrellus kuhlii</name>
    <name type="common">Kuhl's pipistrelle</name>
    <dbReference type="NCBI Taxonomy" id="59472"/>
    <lineage>
        <taxon>Eukaryota</taxon>
        <taxon>Metazoa</taxon>
        <taxon>Chordata</taxon>
        <taxon>Craniata</taxon>
        <taxon>Vertebrata</taxon>
        <taxon>Euteleostomi</taxon>
        <taxon>Mammalia</taxon>
        <taxon>Eutheria</taxon>
        <taxon>Laurasiatheria</taxon>
        <taxon>Chiroptera</taxon>
        <taxon>Yangochiroptera</taxon>
        <taxon>Vespertilionidae</taxon>
        <taxon>Pipistrellus</taxon>
    </lineage>
</organism>
<name>A0A7J7RVY4_PIPKU</name>
<feature type="compositionally biased region" description="Pro residues" evidence="1">
    <location>
        <begin position="107"/>
        <end position="116"/>
    </location>
</feature>
<evidence type="ECO:0000313" key="2">
    <source>
        <dbReference type="EMBL" id="KAF6280301.1"/>
    </source>
</evidence>
<evidence type="ECO:0000256" key="1">
    <source>
        <dbReference type="SAM" id="MobiDB-lite"/>
    </source>
</evidence>
<dbReference type="EMBL" id="JACAGB010000057">
    <property type="protein sequence ID" value="KAF6280301.1"/>
    <property type="molecule type" value="Genomic_DNA"/>
</dbReference>